<dbReference type="InterPro" id="IPR044149">
    <property type="entry name" value="Nitrilases_CHs"/>
</dbReference>
<dbReference type="PROSITE" id="PS50263">
    <property type="entry name" value="CN_HYDROLASE"/>
    <property type="match status" value="1"/>
</dbReference>
<accession>A0A831X1I8</accession>
<organism evidence="3">
    <name type="scientific">Thermorudis peleae</name>
    <dbReference type="NCBI Taxonomy" id="1382356"/>
    <lineage>
        <taxon>Bacteria</taxon>
        <taxon>Pseudomonadati</taxon>
        <taxon>Thermomicrobiota</taxon>
        <taxon>Thermomicrobia</taxon>
        <taxon>Thermomicrobia incertae sedis</taxon>
        <taxon>Thermorudis</taxon>
    </lineage>
</organism>
<proteinExistence type="inferred from homology"/>
<comment type="caution">
    <text evidence="3">The sequence shown here is derived from an EMBL/GenBank/DDBJ whole genome shotgun (WGS) entry which is preliminary data.</text>
</comment>
<dbReference type="InterPro" id="IPR003010">
    <property type="entry name" value="C-N_Hydrolase"/>
</dbReference>
<dbReference type="GO" id="GO:0018822">
    <property type="term" value="F:nitrile hydratase activity"/>
    <property type="evidence" value="ECO:0007669"/>
    <property type="project" value="TreeGrafter"/>
</dbReference>
<evidence type="ECO:0000256" key="1">
    <source>
        <dbReference type="ARBA" id="ARBA00008129"/>
    </source>
</evidence>
<dbReference type="CDD" id="cd07564">
    <property type="entry name" value="nitrilases_CHs"/>
    <property type="match status" value="1"/>
</dbReference>
<protein>
    <submittedName>
        <fullName evidence="3">Nitrilase</fullName>
    </submittedName>
</protein>
<dbReference type="InterPro" id="IPR036526">
    <property type="entry name" value="C-N_Hydrolase_sf"/>
</dbReference>
<dbReference type="Pfam" id="PF00795">
    <property type="entry name" value="CN_hydrolase"/>
    <property type="match status" value="1"/>
</dbReference>
<dbReference type="PANTHER" id="PTHR46044">
    <property type="entry name" value="NITRILASE"/>
    <property type="match status" value="1"/>
</dbReference>
<dbReference type="GO" id="GO:0000257">
    <property type="term" value="F:nitrilase activity"/>
    <property type="evidence" value="ECO:0007669"/>
    <property type="project" value="TreeGrafter"/>
</dbReference>
<dbReference type="EMBL" id="DSIY01000193">
    <property type="protein sequence ID" value="HEG91376.1"/>
    <property type="molecule type" value="Genomic_DNA"/>
</dbReference>
<dbReference type="SUPFAM" id="SSF56317">
    <property type="entry name" value="Carbon-nitrogen hydrolase"/>
    <property type="match status" value="1"/>
</dbReference>
<dbReference type="Gene3D" id="3.60.110.10">
    <property type="entry name" value="Carbon-nitrogen hydrolase"/>
    <property type="match status" value="1"/>
</dbReference>
<evidence type="ECO:0000313" key="3">
    <source>
        <dbReference type="EMBL" id="HEG91376.1"/>
    </source>
</evidence>
<dbReference type="AlphaFoldDB" id="A0A831X1I8"/>
<gene>
    <name evidence="3" type="ORF">ENP34_08030</name>
</gene>
<reference evidence="3" key="1">
    <citation type="journal article" date="2020" name="mSystems">
        <title>Genome- and Community-Level Interaction Insights into Carbon Utilization and Element Cycling Functions of Hydrothermarchaeota in Hydrothermal Sediment.</title>
        <authorList>
            <person name="Zhou Z."/>
            <person name="Liu Y."/>
            <person name="Xu W."/>
            <person name="Pan J."/>
            <person name="Luo Z.H."/>
            <person name="Li M."/>
        </authorList>
    </citation>
    <scope>NUCLEOTIDE SEQUENCE [LARGE SCALE GENOMIC DNA]</scope>
    <source>
        <strain evidence="3">SpSt-210</strain>
    </source>
</reference>
<dbReference type="PANTHER" id="PTHR46044:SF1">
    <property type="entry name" value="CN HYDROLASE DOMAIN-CONTAINING PROTEIN"/>
    <property type="match status" value="1"/>
</dbReference>
<feature type="domain" description="CN hydrolase" evidence="2">
    <location>
        <begin position="4"/>
        <end position="271"/>
    </location>
</feature>
<dbReference type="GO" id="GO:0051410">
    <property type="term" value="P:detoxification of nitrogen compound"/>
    <property type="evidence" value="ECO:0007669"/>
    <property type="project" value="TreeGrafter"/>
</dbReference>
<comment type="similarity">
    <text evidence="1">Belongs to the carbon-nitrogen hydrolase superfamily. Nitrilase family.</text>
</comment>
<name>A0A831X1I8_9BACT</name>
<dbReference type="InterPro" id="IPR000132">
    <property type="entry name" value="Nitrilase/CN_hydratase_CS"/>
</dbReference>
<sequence length="335" mass="36777">MTVVRAAVVQAAPVAFDLEGTLEKAQRFLDDAAARGARLVVFPEAFVTCYPRGVTFGATIGSRTPEGRELFRRYWESSIDVPGPVTQRLGTMARERSVYLVIGVVERSAGTLYCTVLFFDPAGELMGRHRKVMPTAAERLVWGFGDGSTLPVYETAIGRLGAVICWENYMPLLRMAMYQKGIQLYCAPTADARDTWIASMRHIACEGRCFVLSANQFARRRDYPEDYPIEGMHDPDAVLCRGGSLIVSPLGEVLAGPAFDGETVLVADLDLGEIIRGKYDFDVVGHYARPDIFRLLVDESPKPAVVFTGGTSPEPEAKNMPRVELVEAARATSQS</sequence>
<evidence type="ECO:0000259" key="2">
    <source>
        <dbReference type="PROSITE" id="PS50263"/>
    </source>
</evidence>
<dbReference type="PROSITE" id="PS00921">
    <property type="entry name" value="NITRIL_CHT_2"/>
    <property type="match status" value="1"/>
</dbReference>
<dbReference type="FunFam" id="3.60.110.10:FF:000016">
    <property type="entry name" value="Nitrilase blr3397"/>
    <property type="match status" value="1"/>
</dbReference>